<accession>A0AAD7MVZ5</accession>
<evidence type="ECO:0000313" key="2">
    <source>
        <dbReference type="EMBL" id="KAJ7735056.1"/>
    </source>
</evidence>
<dbReference type="AlphaFoldDB" id="A0AAD7MVZ5"/>
<proteinExistence type="predicted"/>
<feature type="transmembrane region" description="Helical" evidence="1">
    <location>
        <begin position="20"/>
        <end position="38"/>
    </location>
</feature>
<evidence type="ECO:0000256" key="1">
    <source>
        <dbReference type="SAM" id="Phobius"/>
    </source>
</evidence>
<reference evidence="2" key="1">
    <citation type="submission" date="2023-03" db="EMBL/GenBank/DDBJ databases">
        <title>Massive genome expansion in bonnet fungi (Mycena s.s.) driven by repeated elements and novel gene families across ecological guilds.</title>
        <authorList>
            <consortium name="Lawrence Berkeley National Laboratory"/>
            <person name="Harder C.B."/>
            <person name="Miyauchi S."/>
            <person name="Viragh M."/>
            <person name="Kuo A."/>
            <person name="Thoen E."/>
            <person name="Andreopoulos B."/>
            <person name="Lu D."/>
            <person name="Skrede I."/>
            <person name="Drula E."/>
            <person name="Henrissat B."/>
            <person name="Morin E."/>
            <person name="Kohler A."/>
            <person name="Barry K."/>
            <person name="LaButti K."/>
            <person name="Morin E."/>
            <person name="Salamov A."/>
            <person name="Lipzen A."/>
            <person name="Mereny Z."/>
            <person name="Hegedus B."/>
            <person name="Baldrian P."/>
            <person name="Stursova M."/>
            <person name="Weitz H."/>
            <person name="Taylor A."/>
            <person name="Grigoriev I.V."/>
            <person name="Nagy L.G."/>
            <person name="Martin F."/>
            <person name="Kauserud H."/>
        </authorList>
    </citation>
    <scope>NUCLEOTIDE SEQUENCE</scope>
    <source>
        <strain evidence="2">CBHHK182m</strain>
    </source>
</reference>
<comment type="caution">
    <text evidence="2">The sequence shown here is derived from an EMBL/GenBank/DDBJ whole genome shotgun (WGS) entry which is preliminary data.</text>
</comment>
<keyword evidence="1" id="KW-1133">Transmembrane helix</keyword>
<keyword evidence="1" id="KW-0472">Membrane</keyword>
<protein>
    <submittedName>
        <fullName evidence="2">Uncharacterized protein</fullName>
    </submittedName>
</protein>
<name>A0AAD7MVZ5_9AGAR</name>
<sequence>MCISLSLSGPKWHERGRQNLLLFLSAIVWVIFGIPLLLDTKFSLSFGEKRMARCRPNQTSGISDLFSNTPPAFNAGHGNHGSHRANLSPICRPMKYSLTTGYNISGEVGVLQSNLAVMDMLYKVDAVRTTLI</sequence>
<gene>
    <name evidence="2" type="ORF">B0H16DRAFT_1467348</name>
</gene>
<organism evidence="2 3">
    <name type="scientific">Mycena metata</name>
    <dbReference type="NCBI Taxonomy" id="1033252"/>
    <lineage>
        <taxon>Eukaryota</taxon>
        <taxon>Fungi</taxon>
        <taxon>Dikarya</taxon>
        <taxon>Basidiomycota</taxon>
        <taxon>Agaricomycotina</taxon>
        <taxon>Agaricomycetes</taxon>
        <taxon>Agaricomycetidae</taxon>
        <taxon>Agaricales</taxon>
        <taxon>Marasmiineae</taxon>
        <taxon>Mycenaceae</taxon>
        <taxon>Mycena</taxon>
    </lineage>
</organism>
<keyword evidence="3" id="KW-1185">Reference proteome</keyword>
<evidence type="ECO:0000313" key="3">
    <source>
        <dbReference type="Proteomes" id="UP001215598"/>
    </source>
</evidence>
<keyword evidence="1" id="KW-0812">Transmembrane</keyword>
<dbReference type="EMBL" id="JARKIB010000129">
    <property type="protein sequence ID" value="KAJ7735056.1"/>
    <property type="molecule type" value="Genomic_DNA"/>
</dbReference>
<dbReference type="Proteomes" id="UP001215598">
    <property type="component" value="Unassembled WGS sequence"/>
</dbReference>